<keyword evidence="2" id="KW-0175">Coiled coil</keyword>
<keyword evidence="6" id="KW-1185">Reference proteome</keyword>
<dbReference type="Gene3D" id="2.40.50.100">
    <property type="match status" value="1"/>
</dbReference>
<evidence type="ECO:0000259" key="4">
    <source>
        <dbReference type="Pfam" id="PF25967"/>
    </source>
</evidence>
<feature type="transmembrane region" description="Helical" evidence="3">
    <location>
        <begin position="23"/>
        <end position="44"/>
    </location>
</feature>
<evidence type="ECO:0000313" key="5">
    <source>
        <dbReference type="EMBL" id="MBK0394852.1"/>
    </source>
</evidence>
<dbReference type="InterPro" id="IPR058627">
    <property type="entry name" value="MdtA-like_C"/>
</dbReference>
<dbReference type="Gene3D" id="1.10.287.470">
    <property type="entry name" value="Helix hairpin bin"/>
    <property type="match status" value="1"/>
</dbReference>
<name>A0A934UTT4_9BURK</name>
<dbReference type="EMBL" id="JAEDAO010000001">
    <property type="protein sequence ID" value="MBK0394852.1"/>
    <property type="molecule type" value="Genomic_DNA"/>
</dbReference>
<keyword evidence="3" id="KW-1133">Transmembrane helix</keyword>
<gene>
    <name evidence="5" type="ORF">I8E28_19765</name>
</gene>
<evidence type="ECO:0000256" key="3">
    <source>
        <dbReference type="SAM" id="Phobius"/>
    </source>
</evidence>
<evidence type="ECO:0000313" key="6">
    <source>
        <dbReference type="Proteomes" id="UP000617041"/>
    </source>
</evidence>
<dbReference type="Gene3D" id="2.40.420.20">
    <property type="match status" value="1"/>
</dbReference>
<comment type="caution">
    <text evidence="5">The sequence shown here is derived from an EMBL/GenBank/DDBJ whole genome shotgun (WGS) entry which is preliminary data.</text>
</comment>
<feature type="coiled-coil region" evidence="2">
    <location>
        <begin position="120"/>
        <end position="172"/>
    </location>
</feature>
<dbReference type="NCBIfam" id="TIGR01730">
    <property type="entry name" value="RND_mfp"/>
    <property type="match status" value="1"/>
</dbReference>
<dbReference type="AlphaFoldDB" id="A0A934UTT4"/>
<feature type="domain" description="Multidrug resistance protein MdtA-like C-terminal permuted SH3" evidence="4">
    <location>
        <begin position="351"/>
        <end position="410"/>
    </location>
</feature>
<dbReference type="PANTHER" id="PTHR30469">
    <property type="entry name" value="MULTIDRUG RESISTANCE PROTEIN MDTA"/>
    <property type="match status" value="1"/>
</dbReference>
<reference evidence="5" key="1">
    <citation type="submission" date="2020-12" db="EMBL/GenBank/DDBJ databases">
        <title>Ramlibacter sp. nov., isolated from a freshwater alga, Cryptomonas.</title>
        <authorList>
            <person name="Kim H.M."/>
            <person name="Jeon C.O."/>
        </authorList>
    </citation>
    <scope>NUCLEOTIDE SEQUENCE</scope>
    <source>
        <strain evidence="5">CrO1</strain>
    </source>
</reference>
<proteinExistence type="inferred from homology"/>
<evidence type="ECO:0000256" key="1">
    <source>
        <dbReference type="ARBA" id="ARBA00009477"/>
    </source>
</evidence>
<organism evidence="5 6">
    <name type="scientific">Ramlibacter algicola</name>
    <dbReference type="NCBI Taxonomy" id="2795217"/>
    <lineage>
        <taxon>Bacteria</taxon>
        <taxon>Pseudomonadati</taxon>
        <taxon>Pseudomonadota</taxon>
        <taxon>Betaproteobacteria</taxon>
        <taxon>Burkholderiales</taxon>
        <taxon>Comamonadaceae</taxon>
        <taxon>Ramlibacter</taxon>
    </lineage>
</organism>
<sequence>MIRDTSAQDRVIEAPRAQRAKRFAIAGIVVVALGVGAGVLVANWRSTTRTFQADAVRVAEVTRGTLVRDASVNGRVVAAVSPTLYAPAASTVNLKVNAGDTVKKGDVLAELESPDLADALKREQSTYQELQAEVARQQILADKAKLAARRDADQAEIDRIAAERQLERVERAGIEGIVARNDYEKAKDAVKSAQIKSKHAAAVAGLETSDVDLQLKTRREQLQRQKLALELARRRVDELAIRAPSDGFIGSVAVSHRAVVPANAPLMTLVDLSRLEVELEIPEMYAADLGIGMKAEIVAGDVKATGTLSALAPEVVKNLVLARVRFDGKQPPALRQNQRVQARLLIDERKNVLMLPRGPFVDSEGGKFAYVVDGGVAVRRPIQLGATSVSAVEVNAGLQPGERVVVSGTDAFEHAERVKINE</sequence>
<dbReference type="InterPro" id="IPR006143">
    <property type="entry name" value="RND_pump_MFP"/>
</dbReference>
<dbReference type="Pfam" id="PF25967">
    <property type="entry name" value="RND-MFP_C"/>
    <property type="match status" value="1"/>
</dbReference>
<accession>A0A934UTT4</accession>
<protein>
    <submittedName>
        <fullName evidence="5">Efflux RND transporter periplasmic adaptor subunit</fullName>
    </submittedName>
</protein>
<dbReference type="GO" id="GO:0015562">
    <property type="term" value="F:efflux transmembrane transporter activity"/>
    <property type="evidence" value="ECO:0007669"/>
    <property type="project" value="TreeGrafter"/>
</dbReference>
<evidence type="ECO:0000256" key="2">
    <source>
        <dbReference type="SAM" id="Coils"/>
    </source>
</evidence>
<dbReference type="PANTHER" id="PTHR30469:SF15">
    <property type="entry name" value="HLYD FAMILY OF SECRETION PROTEINS"/>
    <property type="match status" value="1"/>
</dbReference>
<dbReference type="Proteomes" id="UP000617041">
    <property type="component" value="Unassembled WGS sequence"/>
</dbReference>
<dbReference type="RefSeq" id="WP_200789934.1">
    <property type="nucleotide sequence ID" value="NZ_JAEDAO010000001.1"/>
</dbReference>
<keyword evidence="3" id="KW-0472">Membrane</keyword>
<feature type="coiled-coil region" evidence="2">
    <location>
        <begin position="215"/>
        <end position="242"/>
    </location>
</feature>
<keyword evidence="3" id="KW-0812">Transmembrane</keyword>
<dbReference type="Gene3D" id="2.40.30.170">
    <property type="match status" value="1"/>
</dbReference>
<comment type="similarity">
    <text evidence="1">Belongs to the membrane fusion protein (MFP) (TC 8.A.1) family.</text>
</comment>
<dbReference type="GO" id="GO:1990281">
    <property type="term" value="C:efflux pump complex"/>
    <property type="evidence" value="ECO:0007669"/>
    <property type="project" value="TreeGrafter"/>
</dbReference>